<dbReference type="RefSeq" id="WP_257717428.1">
    <property type="nucleotide sequence ID" value="NZ_JANJOU010000016.1"/>
</dbReference>
<keyword evidence="2" id="KW-0732">Signal</keyword>
<dbReference type="Pfam" id="PF03401">
    <property type="entry name" value="TctC"/>
    <property type="match status" value="1"/>
</dbReference>
<reference evidence="3 4" key="1">
    <citation type="submission" date="2022-06" db="EMBL/GenBank/DDBJ databases">
        <title>Roseomonas CN29.</title>
        <authorList>
            <person name="Cheng Y."/>
            <person name="He X."/>
        </authorList>
    </citation>
    <scope>NUCLEOTIDE SEQUENCE [LARGE SCALE GENOMIC DNA]</scope>
    <source>
        <strain evidence="3 4">CN29</strain>
    </source>
</reference>
<evidence type="ECO:0000256" key="2">
    <source>
        <dbReference type="SAM" id="SignalP"/>
    </source>
</evidence>
<dbReference type="SUPFAM" id="SSF53850">
    <property type="entry name" value="Periplasmic binding protein-like II"/>
    <property type="match status" value="1"/>
</dbReference>
<feature type="signal peptide" evidence="2">
    <location>
        <begin position="1"/>
        <end position="20"/>
    </location>
</feature>
<dbReference type="InterPro" id="IPR042100">
    <property type="entry name" value="Bug_dom1"/>
</dbReference>
<proteinExistence type="inferred from homology"/>
<sequence>MWWIRIILLVAAFAAPRAWAADAYPSRPARIVVAFPAGGSVDILARLVGQELTRRLGQSFMVDNRSGAAGVVGTDYVTKAAPDGYTLLMAGAGPIVTSPALSNSMPFDPVQDLVPITLVALQPGMLIVRPALPVKSVEELIAYAKANPGRLTYGSAGIGASQHLGGEAFALRAGVQMVHVPYRGGAPALNDLIAGQIDLMFETIPTALQAVRGGQVRALAVTTLSRSPAMPDLPSVAEAGLPGFESRSWLGLLGPRGLPDEIVATLDRHVREIAEMPEVKARLIDLGLEVVPSTPASFRSFLARELASNRALVADAKITLN</sequence>
<gene>
    <name evidence="3" type="ORF">NRP21_17035</name>
</gene>
<name>A0ABT1X9F0_9PROT</name>
<evidence type="ECO:0000313" key="3">
    <source>
        <dbReference type="EMBL" id="MCR0983762.1"/>
    </source>
</evidence>
<comment type="caution">
    <text evidence="3">The sequence shown here is derived from an EMBL/GenBank/DDBJ whole genome shotgun (WGS) entry which is preliminary data.</text>
</comment>
<dbReference type="CDD" id="cd13578">
    <property type="entry name" value="PBP2_Bug27"/>
    <property type="match status" value="1"/>
</dbReference>
<comment type="similarity">
    <text evidence="1">Belongs to the UPF0065 (bug) family.</text>
</comment>
<evidence type="ECO:0000256" key="1">
    <source>
        <dbReference type="ARBA" id="ARBA00006987"/>
    </source>
</evidence>
<dbReference type="PIRSF" id="PIRSF017082">
    <property type="entry name" value="YflP"/>
    <property type="match status" value="1"/>
</dbReference>
<evidence type="ECO:0000313" key="4">
    <source>
        <dbReference type="Proteomes" id="UP001524642"/>
    </source>
</evidence>
<dbReference type="Gene3D" id="3.40.190.10">
    <property type="entry name" value="Periplasmic binding protein-like II"/>
    <property type="match status" value="1"/>
</dbReference>
<dbReference type="EMBL" id="JANJOU010000016">
    <property type="protein sequence ID" value="MCR0983762.1"/>
    <property type="molecule type" value="Genomic_DNA"/>
</dbReference>
<feature type="chain" id="PRO_5045408449" evidence="2">
    <location>
        <begin position="21"/>
        <end position="321"/>
    </location>
</feature>
<protein>
    <submittedName>
        <fullName evidence="3">Tripartite tricarboxylate transporter substrate binding protein</fullName>
    </submittedName>
</protein>
<dbReference type="PANTHER" id="PTHR42928:SF5">
    <property type="entry name" value="BLR1237 PROTEIN"/>
    <property type="match status" value="1"/>
</dbReference>
<dbReference type="InterPro" id="IPR005064">
    <property type="entry name" value="BUG"/>
</dbReference>
<dbReference type="Proteomes" id="UP001524642">
    <property type="component" value="Unassembled WGS sequence"/>
</dbReference>
<organism evidence="3 4">
    <name type="scientific">Roseomonas populi</name>
    <dbReference type="NCBI Taxonomy" id="3121582"/>
    <lineage>
        <taxon>Bacteria</taxon>
        <taxon>Pseudomonadati</taxon>
        <taxon>Pseudomonadota</taxon>
        <taxon>Alphaproteobacteria</taxon>
        <taxon>Acetobacterales</taxon>
        <taxon>Roseomonadaceae</taxon>
        <taxon>Roseomonas</taxon>
    </lineage>
</organism>
<dbReference type="PANTHER" id="PTHR42928">
    <property type="entry name" value="TRICARBOXYLATE-BINDING PROTEIN"/>
    <property type="match status" value="1"/>
</dbReference>
<accession>A0ABT1X9F0</accession>
<keyword evidence="4" id="KW-1185">Reference proteome</keyword>
<dbReference type="Gene3D" id="3.40.190.150">
    <property type="entry name" value="Bordetella uptake gene, domain 1"/>
    <property type="match status" value="1"/>
</dbReference>